<feature type="transmembrane region" description="Helical" evidence="1">
    <location>
        <begin position="12"/>
        <end position="32"/>
    </location>
</feature>
<dbReference type="Proteomes" id="UP001649230">
    <property type="component" value="Chromosome"/>
</dbReference>
<feature type="domain" description="EAL" evidence="2">
    <location>
        <begin position="346"/>
        <end position="382"/>
    </location>
</feature>
<feature type="transmembrane region" description="Helical" evidence="1">
    <location>
        <begin position="129"/>
        <end position="151"/>
    </location>
</feature>
<proteinExistence type="predicted"/>
<dbReference type="PANTHER" id="PTHR46663:SF3">
    <property type="entry name" value="SLL0267 PROTEIN"/>
    <property type="match status" value="1"/>
</dbReference>
<dbReference type="Gene3D" id="3.30.70.270">
    <property type="match status" value="1"/>
</dbReference>
<keyword evidence="1" id="KW-0472">Membrane</keyword>
<dbReference type="CDD" id="cd01949">
    <property type="entry name" value="GGDEF"/>
    <property type="match status" value="1"/>
</dbReference>
<dbReference type="NCBIfam" id="TIGR00254">
    <property type="entry name" value="GGDEF"/>
    <property type="match status" value="1"/>
</dbReference>
<keyword evidence="1" id="KW-0812">Transmembrane</keyword>
<dbReference type="InterPro" id="IPR000160">
    <property type="entry name" value="GGDEF_dom"/>
</dbReference>
<keyword evidence="4" id="KW-0808">Transferase</keyword>
<organism evidence="4 5">
    <name type="scientific">Paenibacillus hexagrammi</name>
    <dbReference type="NCBI Taxonomy" id="2908839"/>
    <lineage>
        <taxon>Bacteria</taxon>
        <taxon>Bacillati</taxon>
        <taxon>Bacillota</taxon>
        <taxon>Bacilli</taxon>
        <taxon>Bacillales</taxon>
        <taxon>Paenibacillaceae</taxon>
        <taxon>Paenibacillus</taxon>
    </lineage>
</organism>
<evidence type="ECO:0000313" key="5">
    <source>
        <dbReference type="Proteomes" id="UP001649230"/>
    </source>
</evidence>
<dbReference type="EC" id="2.7.7.65" evidence="4"/>
<dbReference type="InterPro" id="IPR043128">
    <property type="entry name" value="Rev_trsase/Diguanyl_cyclase"/>
</dbReference>
<keyword evidence="1" id="KW-1133">Transmembrane helix</keyword>
<evidence type="ECO:0000256" key="1">
    <source>
        <dbReference type="SAM" id="Phobius"/>
    </source>
</evidence>
<dbReference type="RefSeq" id="WP_235118111.1">
    <property type="nucleotide sequence ID" value="NZ_CP090978.1"/>
</dbReference>
<reference evidence="4 5" key="1">
    <citation type="journal article" date="2024" name="Int. J. Syst. Evol. Microbiol.">
        <title>Paenibacillus hexagrammi sp. nov., a novel bacterium isolated from the gut content of Hexagrammos agrammus.</title>
        <authorList>
            <person name="Jung H.K."/>
            <person name="Kim D.G."/>
            <person name="Zin H."/>
            <person name="Park J."/>
            <person name="Jung H."/>
            <person name="Kim Y.O."/>
            <person name="Kong H.J."/>
            <person name="Kim J.W."/>
            <person name="Kim Y.S."/>
        </authorList>
    </citation>
    <scope>NUCLEOTIDE SEQUENCE [LARGE SCALE GENOMIC DNA]</scope>
    <source>
        <strain evidence="4 5">YPD9-1</strain>
    </source>
</reference>
<dbReference type="InterPro" id="IPR029787">
    <property type="entry name" value="Nucleotide_cyclase"/>
</dbReference>
<dbReference type="InterPro" id="IPR052163">
    <property type="entry name" value="DGC-Regulatory_Protein"/>
</dbReference>
<dbReference type="GO" id="GO:0052621">
    <property type="term" value="F:diguanylate cyclase activity"/>
    <property type="evidence" value="ECO:0007669"/>
    <property type="project" value="UniProtKB-EC"/>
</dbReference>
<feature type="domain" description="GGDEF" evidence="3">
    <location>
        <begin position="205"/>
        <end position="337"/>
    </location>
</feature>
<dbReference type="SUPFAM" id="SSF55073">
    <property type="entry name" value="Nucleotide cyclase"/>
    <property type="match status" value="1"/>
</dbReference>
<sequence length="382" mass="44082">MKLPKTWTKRIMHIAPNIVILLSAFSLTMNMISSVNSSRGLVLALSFTGFIFASILVKSIPYKYVLAAIAYLAFFNALPELSFDKLVSVMYLSLVLLAFLLPSSLPTFFAAGFYLYITPIYWSEEPVEMIRTMMVGVIVNMILYSLLAFYFRNLKEENSINVELNLQLNQAFGELENIAYYDTLTKLPNRELLKERMDTELSKETPLAVMFLDLDHFKNVNDMMGHNAGDQMLQDVARRLNETVGHSCFISRYSGDEFILLLSYKQQEEIETLAERLIRSFRNPFWIYQKQFYTTPSIGISLYPEDAHDAETLIQYADKAMYSVKRSEKNGFRFFSAIRSTELLRQVKLENDLRSAVSKGEIIVHYQPLVEISTGRIRGWRR</sequence>
<evidence type="ECO:0000259" key="3">
    <source>
        <dbReference type="PROSITE" id="PS50887"/>
    </source>
</evidence>
<protein>
    <submittedName>
        <fullName evidence="4">Diguanylate cyclase</fullName>
        <ecNumber evidence="4">2.7.7.65</ecNumber>
    </submittedName>
</protein>
<dbReference type="InterPro" id="IPR035919">
    <property type="entry name" value="EAL_sf"/>
</dbReference>
<gene>
    <name evidence="4" type="ORF">L0M14_18560</name>
</gene>
<dbReference type="PANTHER" id="PTHR46663">
    <property type="entry name" value="DIGUANYLATE CYCLASE DGCT-RELATED"/>
    <property type="match status" value="1"/>
</dbReference>
<dbReference type="InterPro" id="IPR001633">
    <property type="entry name" value="EAL_dom"/>
</dbReference>
<evidence type="ECO:0000313" key="4">
    <source>
        <dbReference type="EMBL" id="UJF31766.1"/>
    </source>
</evidence>
<feature type="transmembrane region" description="Helical" evidence="1">
    <location>
        <begin position="89"/>
        <end position="117"/>
    </location>
</feature>
<dbReference type="Gene3D" id="3.20.20.450">
    <property type="entry name" value="EAL domain"/>
    <property type="match status" value="1"/>
</dbReference>
<name>A0ABY3SCU9_9BACL</name>
<keyword evidence="4" id="KW-0548">Nucleotidyltransferase</keyword>
<dbReference type="SMART" id="SM00267">
    <property type="entry name" value="GGDEF"/>
    <property type="match status" value="1"/>
</dbReference>
<dbReference type="PROSITE" id="PS50883">
    <property type="entry name" value="EAL"/>
    <property type="match status" value="1"/>
</dbReference>
<keyword evidence="5" id="KW-1185">Reference proteome</keyword>
<dbReference type="EMBL" id="CP090978">
    <property type="protein sequence ID" value="UJF31766.1"/>
    <property type="molecule type" value="Genomic_DNA"/>
</dbReference>
<evidence type="ECO:0000259" key="2">
    <source>
        <dbReference type="PROSITE" id="PS50883"/>
    </source>
</evidence>
<dbReference type="PROSITE" id="PS50887">
    <property type="entry name" value="GGDEF"/>
    <property type="match status" value="1"/>
</dbReference>
<dbReference type="Pfam" id="PF00990">
    <property type="entry name" value="GGDEF"/>
    <property type="match status" value="1"/>
</dbReference>
<accession>A0ABY3SCU9</accession>